<dbReference type="InterPro" id="IPR002941">
    <property type="entry name" value="DNA_methylase_N4/N6"/>
</dbReference>
<evidence type="ECO:0000256" key="2">
    <source>
        <dbReference type="ARBA" id="ARBA00022679"/>
    </source>
</evidence>
<protein>
    <recommendedName>
        <fullName evidence="3">DNA methylase N-4/N-6 domain-containing protein</fullName>
    </recommendedName>
</protein>
<evidence type="ECO:0000313" key="5">
    <source>
        <dbReference type="Proteomes" id="UP000189835"/>
    </source>
</evidence>
<evidence type="ECO:0000259" key="3">
    <source>
        <dbReference type="Pfam" id="PF01555"/>
    </source>
</evidence>
<accession>A0A1V4BYD0</accession>
<dbReference type="EMBL" id="MVGR01000003">
    <property type="protein sequence ID" value="OPF19586.1"/>
    <property type="molecule type" value="Genomic_DNA"/>
</dbReference>
<dbReference type="PRINTS" id="PR00508">
    <property type="entry name" value="S21N4MTFRASE"/>
</dbReference>
<name>A0A1V4BYD0_MICAE</name>
<dbReference type="GO" id="GO:0032259">
    <property type="term" value="P:methylation"/>
    <property type="evidence" value="ECO:0007669"/>
    <property type="project" value="UniProtKB-KW"/>
</dbReference>
<dbReference type="InterPro" id="IPR029063">
    <property type="entry name" value="SAM-dependent_MTases_sf"/>
</dbReference>
<dbReference type="GO" id="GO:0008170">
    <property type="term" value="F:N-methyltransferase activity"/>
    <property type="evidence" value="ECO:0007669"/>
    <property type="project" value="InterPro"/>
</dbReference>
<dbReference type="InterPro" id="IPR001091">
    <property type="entry name" value="RM_Methyltransferase"/>
</dbReference>
<reference evidence="4 5" key="1">
    <citation type="submission" date="2017-02" db="EMBL/GenBank/DDBJ databases">
        <title>Genome sequence of Microcystis aeruginosa KW.</title>
        <authorList>
            <person name="Oh H.-M."/>
            <person name="Ahn C.-Y."/>
            <person name="Jeong H."/>
            <person name="Srivastava A."/>
            <person name="Lee H.-G."/>
            <person name="Kang S.-R."/>
        </authorList>
    </citation>
    <scope>NUCLEOTIDE SEQUENCE [LARGE SCALE GENOMIC DNA]</scope>
    <source>
        <strain evidence="4 5">KW</strain>
    </source>
</reference>
<dbReference type="SUPFAM" id="SSF53335">
    <property type="entry name" value="S-adenosyl-L-methionine-dependent methyltransferases"/>
    <property type="match status" value="1"/>
</dbReference>
<keyword evidence="2" id="KW-0808">Transferase</keyword>
<organism evidence="4 5">
    <name type="scientific">Microcystis aeruginosa KW</name>
    <dbReference type="NCBI Taxonomy" id="1960155"/>
    <lineage>
        <taxon>Bacteria</taxon>
        <taxon>Bacillati</taxon>
        <taxon>Cyanobacteriota</taxon>
        <taxon>Cyanophyceae</taxon>
        <taxon>Oscillatoriophycideae</taxon>
        <taxon>Chroococcales</taxon>
        <taxon>Microcystaceae</taxon>
        <taxon>Microcystis</taxon>
    </lineage>
</organism>
<dbReference type="AlphaFoldDB" id="A0A1V4BYD0"/>
<dbReference type="Gene3D" id="3.40.50.150">
    <property type="entry name" value="Vaccinia Virus protein VP39"/>
    <property type="match status" value="1"/>
</dbReference>
<proteinExistence type="predicted"/>
<keyword evidence="1" id="KW-0489">Methyltransferase</keyword>
<comment type="caution">
    <text evidence="4">The sequence shown here is derived from an EMBL/GenBank/DDBJ whole genome shotgun (WGS) entry which is preliminary data.</text>
</comment>
<gene>
    <name evidence="4" type="ORF">B1L04_09965</name>
</gene>
<dbReference type="Pfam" id="PF01555">
    <property type="entry name" value="N6_N4_Mtase"/>
    <property type="match status" value="1"/>
</dbReference>
<sequence>MLQKDGRPRKDGLKQYLSETKSPVIQDIWTDIIFAPTTKERLGYPTQKPEALLERIIKASSNKGDIILDAYCGCGTTIAVAERLERNWIGIDITYQSISLMLKRLEDSFGKNAPIQV</sequence>
<feature type="domain" description="DNA methylase N-4/N-6" evidence="3">
    <location>
        <begin position="11"/>
        <end position="98"/>
    </location>
</feature>
<dbReference type="GO" id="GO:0003677">
    <property type="term" value="F:DNA binding"/>
    <property type="evidence" value="ECO:0007669"/>
    <property type="project" value="InterPro"/>
</dbReference>
<evidence type="ECO:0000256" key="1">
    <source>
        <dbReference type="ARBA" id="ARBA00022603"/>
    </source>
</evidence>
<evidence type="ECO:0000313" key="4">
    <source>
        <dbReference type="EMBL" id="OPF19586.1"/>
    </source>
</evidence>
<dbReference type="Proteomes" id="UP000189835">
    <property type="component" value="Unassembled WGS sequence"/>
</dbReference>